<evidence type="ECO:0000313" key="3">
    <source>
        <dbReference type="Proteomes" id="UP000283509"/>
    </source>
</evidence>
<dbReference type="EMBL" id="QCYY01001097">
    <property type="protein sequence ID" value="ROT80630.1"/>
    <property type="molecule type" value="Genomic_DNA"/>
</dbReference>
<feature type="region of interest" description="Disordered" evidence="1">
    <location>
        <begin position="1"/>
        <end position="28"/>
    </location>
</feature>
<reference evidence="2 3" key="2">
    <citation type="submission" date="2019-01" db="EMBL/GenBank/DDBJ databases">
        <title>The decoding of complex shrimp genome reveals the adaptation for benthos swimmer, frequently molting mechanism and breeding impact on genome.</title>
        <authorList>
            <person name="Sun Y."/>
            <person name="Gao Y."/>
            <person name="Yu Y."/>
        </authorList>
    </citation>
    <scope>NUCLEOTIDE SEQUENCE [LARGE SCALE GENOMIC DNA]</scope>
    <source>
        <tissue evidence="2">Muscle</tissue>
    </source>
</reference>
<comment type="caution">
    <text evidence="2">The sequence shown here is derived from an EMBL/GenBank/DDBJ whole genome shotgun (WGS) entry which is preliminary data.</text>
</comment>
<organism evidence="2 3">
    <name type="scientific">Penaeus vannamei</name>
    <name type="common">Whiteleg shrimp</name>
    <name type="synonym">Litopenaeus vannamei</name>
    <dbReference type="NCBI Taxonomy" id="6689"/>
    <lineage>
        <taxon>Eukaryota</taxon>
        <taxon>Metazoa</taxon>
        <taxon>Ecdysozoa</taxon>
        <taxon>Arthropoda</taxon>
        <taxon>Crustacea</taxon>
        <taxon>Multicrustacea</taxon>
        <taxon>Malacostraca</taxon>
        <taxon>Eumalacostraca</taxon>
        <taxon>Eucarida</taxon>
        <taxon>Decapoda</taxon>
        <taxon>Dendrobranchiata</taxon>
        <taxon>Penaeoidea</taxon>
        <taxon>Penaeidae</taxon>
        <taxon>Penaeus</taxon>
    </lineage>
</organism>
<dbReference type="Gene3D" id="6.10.290.30">
    <property type="entry name" value="Regulatory factor X-associated C-terminal binding domain"/>
    <property type="match status" value="1"/>
</dbReference>
<proteinExistence type="predicted"/>
<sequence length="181" mass="19068">MEGYPSKAQGDVFDQGNPSQHFGSASTAVPATQTINTAVTFIGQTHSSSGQLEGNAGAMATPGTSLQDDFRGEASVGGNTGRKKKKKQKSGEETSGNSVKPDLMEEDELVDAAIPMLAENQGVEELLYPASLPPAGGTLVGGQYLLNNALLDQILAEKKMQLMQSPEVMEFLKKQIGLAKK</sequence>
<evidence type="ECO:0000256" key="1">
    <source>
        <dbReference type="SAM" id="MobiDB-lite"/>
    </source>
</evidence>
<dbReference type="Proteomes" id="UP000283509">
    <property type="component" value="Unassembled WGS sequence"/>
</dbReference>
<protein>
    <submittedName>
        <fullName evidence="2">Uncharacterized protein</fullName>
    </submittedName>
</protein>
<dbReference type="AlphaFoldDB" id="A0A3R7PRV8"/>
<dbReference type="OrthoDB" id="6347997at2759"/>
<dbReference type="InterPro" id="IPR038308">
    <property type="entry name" value="RFXAP_C_sf"/>
</dbReference>
<feature type="region of interest" description="Disordered" evidence="1">
    <location>
        <begin position="46"/>
        <end position="104"/>
    </location>
</feature>
<evidence type="ECO:0000313" key="2">
    <source>
        <dbReference type="EMBL" id="ROT80630.1"/>
    </source>
</evidence>
<gene>
    <name evidence="2" type="ORF">C7M84_000628</name>
</gene>
<feature type="compositionally biased region" description="Polar residues" evidence="1">
    <location>
        <begin position="16"/>
        <end position="28"/>
    </location>
</feature>
<accession>A0A3R7PRV8</accession>
<name>A0A3R7PRV8_PENVA</name>
<keyword evidence="3" id="KW-1185">Reference proteome</keyword>
<reference evidence="2 3" key="1">
    <citation type="submission" date="2018-04" db="EMBL/GenBank/DDBJ databases">
        <authorList>
            <person name="Zhang X."/>
            <person name="Yuan J."/>
            <person name="Li F."/>
            <person name="Xiang J."/>
        </authorList>
    </citation>
    <scope>NUCLEOTIDE SEQUENCE [LARGE SCALE GENOMIC DNA]</scope>
    <source>
        <tissue evidence="2">Muscle</tissue>
    </source>
</reference>